<dbReference type="InterPro" id="IPR016047">
    <property type="entry name" value="M23ase_b-sheet_dom"/>
</dbReference>
<dbReference type="PANTHER" id="PTHR21666">
    <property type="entry name" value="PEPTIDASE-RELATED"/>
    <property type="match status" value="1"/>
</dbReference>
<keyword evidence="3" id="KW-1185">Reference proteome</keyword>
<dbReference type="RefSeq" id="WP_345163946.1">
    <property type="nucleotide sequence ID" value="NZ_BAABGX010000001.1"/>
</dbReference>
<protein>
    <recommendedName>
        <fullName evidence="1">M23ase beta-sheet core domain-containing protein</fullName>
    </recommendedName>
</protein>
<evidence type="ECO:0000259" key="1">
    <source>
        <dbReference type="Pfam" id="PF01551"/>
    </source>
</evidence>
<dbReference type="CDD" id="cd12797">
    <property type="entry name" value="M23_peptidase"/>
    <property type="match status" value="1"/>
</dbReference>
<gene>
    <name evidence="2" type="ORF">GCM10023183_13500</name>
</gene>
<dbReference type="EMBL" id="BAABGX010000001">
    <property type="protein sequence ID" value="GAA4301978.1"/>
    <property type="molecule type" value="Genomic_DNA"/>
</dbReference>
<organism evidence="2 3">
    <name type="scientific">Nibribacter koreensis</name>
    <dbReference type="NCBI Taxonomy" id="1084519"/>
    <lineage>
        <taxon>Bacteria</taxon>
        <taxon>Pseudomonadati</taxon>
        <taxon>Bacteroidota</taxon>
        <taxon>Cytophagia</taxon>
        <taxon>Cytophagales</taxon>
        <taxon>Hymenobacteraceae</taxon>
        <taxon>Nibribacter</taxon>
    </lineage>
</organism>
<dbReference type="SUPFAM" id="SSF51261">
    <property type="entry name" value="Duplicated hybrid motif"/>
    <property type="match status" value="1"/>
</dbReference>
<sequence length="232" mass="25853">MKNPSLLIQALQSRVGTFAPIMDHDLSAPDVTPLDFTSSNQLLLSSNLRDTAEFEQLVQQMLQEKNATVGVGGYFENRDIYRRSEHFSGEEESRNIHLGVDIWAPVHIPLYATVAGKVHSFQDNNNFGDYGPTIILEHELEGHTFYTLYGHLSRGSLQGKVVGQEVKAGEQVATMGPYPENGDWPPHVHFQLMTDMLGKSGDFPGVCAPSEVAYYRNICLNPNLLLNSKHLQ</sequence>
<reference evidence="3" key="1">
    <citation type="journal article" date="2019" name="Int. J. Syst. Evol. Microbiol.">
        <title>The Global Catalogue of Microorganisms (GCM) 10K type strain sequencing project: providing services to taxonomists for standard genome sequencing and annotation.</title>
        <authorList>
            <consortium name="The Broad Institute Genomics Platform"/>
            <consortium name="The Broad Institute Genome Sequencing Center for Infectious Disease"/>
            <person name="Wu L."/>
            <person name="Ma J."/>
        </authorList>
    </citation>
    <scope>NUCLEOTIDE SEQUENCE [LARGE SCALE GENOMIC DNA]</scope>
    <source>
        <strain evidence="3">JCM 17917</strain>
    </source>
</reference>
<dbReference type="InterPro" id="IPR050570">
    <property type="entry name" value="Cell_wall_metabolism_enzyme"/>
</dbReference>
<evidence type="ECO:0000313" key="2">
    <source>
        <dbReference type="EMBL" id="GAA4301978.1"/>
    </source>
</evidence>
<evidence type="ECO:0000313" key="3">
    <source>
        <dbReference type="Proteomes" id="UP001501844"/>
    </source>
</evidence>
<accession>A0ABP8FFC6</accession>
<dbReference type="Gene3D" id="2.70.70.10">
    <property type="entry name" value="Glucose Permease (Domain IIA)"/>
    <property type="match status" value="1"/>
</dbReference>
<name>A0ABP8FFC6_9BACT</name>
<proteinExistence type="predicted"/>
<dbReference type="Pfam" id="PF01551">
    <property type="entry name" value="Peptidase_M23"/>
    <property type="match status" value="1"/>
</dbReference>
<dbReference type="PANTHER" id="PTHR21666:SF270">
    <property type="entry name" value="MUREIN HYDROLASE ACTIVATOR ENVC"/>
    <property type="match status" value="1"/>
</dbReference>
<dbReference type="InterPro" id="IPR011055">
    <property type="entry name" value="Dup_hybrid_motif"/>
</dbReference>
<comment type="caution">
    <text evidence="2">The sequence shown here is derived from an EMBL/GenBank/DDBJ whole genome shotgun (WGS) entry which is preliminary data.</text>
</comment>
<feature type="domain" description="M23ase beta-sheet core" evidence="1">
    <location>
        <begin position="96"/>
        <end position="194"/>
    </location>
</feature>
<dbReference type="Proteomes" id="UP001501844">
    <property type="component" value="Unassembled WGS sequence"/>
</dbReference>